<feature type="coiled-coil region" evidence="1">
    <location>
        <begin position="71"/>
        <end position="105"/>
    </location>
</feature>
<proteinExistence type="predicted"/>
<dbReference type="Proteomes" id="UP000014984">
    <property type="component" value="Chromosome"/>
</dbReference>
<dbReference type="RefSeq" id="WP_020833958.1">
    <property type="nucleotide sequence ID" value="NC_021846.1"/>
</dbReference>
<sequence length="131" mass="15450">MNDLLEVKVDNPNINYNNLLLISDKEVFGFESKLIVFSPKDEWNKRTFEVNSSTLIKITDKVKLIEKEKIVLAFELRNDDLLRQIDDLKIQLNSIEQKIQLNKIDLENTSRNIEKINNAIFKIWKFGKQNN</sequence>
<reference evidence="2 3" key="1">
    <citation type="journal article" date="2013" name="Genome Biol. Evol.">
        <title>Comparison of metabolic capacities and inference of gene content evolution in mosquito-associated Spiroplasma diminutum and S. taiwanense.</title>
        <authorList>
            <person name="Lo W.S."/>
            <person name="Ku C."/>
            <person name="Chen L.L."/>
            <person name="Chang T.H."/>
            <person name="Kuo C.H."/>
        </authorList>
    </citation>
    <scope>NUCLEOTIDE SEQUENCE [LARGE SCALE GENOMIC DNA]</scope>
    <source>
        <strain evidence="2">CT-1</strain>
    </source>
</reference>
<dbReference type="AlphaFoldDB" id="S5LT08"/>
<organism evidence="2 3">
    <name type="scientific">Spiroplasma taiwanense CT-1</name>
    <dbReference type="NCBI Taxonomy" id="1276220"/>
    <lineage>
        <taxon>Bacteria</taxon>
        <taxon>Bacillati</taxon>
        <taxon>Mycoplasmatota</taxon>
        <taxon>Mollicutes</taxon>
        <taxon>Entomoplasmatales</taxon>
        <taxon>Spiroplasmataceae</taxon>
        <taxon>Spiroplasma</taxon>
    </lineage>
</organism>
<dbReference type="PATRIC" id="fig|1276220.3.peg.133"/>
<dbReference type="EMBL" id="CP005074">
    <property type="protein sequence ID" value="AGR40819.1"/>
    <property type="molecule type" value="Genomic_DNA"/>
</dbReference>
<keyword evidence="3" id="KW-1185">Reference proteome</keyword>
<evidence type="ECO:0000256" key="1">
    <source>
        <dbReference type="SAM" id="Coils"/>
    </source>
</evidence>
<accession>S5LT08</accession>
<evidence type="ECO:0000313" key="2">
    <source>
        <dbReference type="EMBL" id="AGR40819.1"/>
    </source>
</evidence>
<keyword evidence="1" id="KW-0175">Coiled coil</keyword>
<gene>
    <name evidence="2" type="ORF">STAIW_v1c01330</name>
</gene>
<dbReference type="KEGG" id="stai:STAIW_v1c01330"/>
<name>S5LT08_9MOLU</name>
<dbReference type="HOGENOM" id="CLU_1926258_0_0_14"/>
<evidence type="ECO:0000313" key="3">
    <source>
        <dbReference type="Proteomes" id="UP000014984"/>
    </source>
</evidence>
<protein>
    <submittedName>
        <fullName evidence="2">Uncharacterized protein</fullName>
    </submittedName>
</protein>